<evidence type="ECO:0000256" key="1">
    <source>
        <dbReference type="ARBA" id="ARBA00022714"/>
    </source>
</evidence>
<feature type="domain" description="Rieske" evidence="5">
    <location>
        <begin position="29"/>
        <end position="119"/>
    </location>
</feature>
<comment type="caution">
    <text evidence="6">The sequence shown here is derived from an EMBL/GenBank/DDBJ whole genome shotgun (WGS) entry which is preliminary data.</text>
</comment>
<evidence type="ECO:0000256" key="3">
    <source>
        <dbReference type="ARBA" id="ARBA00023004"/>
    </source>
</evidence>
<evidence type="ECO:0000259" key="5">
    <source>
        <dbReference type="PROSITE" id="PS51296"/>
    </source>
</evidence>
<organism evidence="6">
    <name type="scientific">Actinoplanes campanulatus</name>
    <dbReference type="NCBI Taxonomy" id="113559"/>
    <lineage>
        <taxon>Bacteria</taxon>
        <taxon>Bacillati</taxon>
        <taxon>Actinomycetota</taxon>
        <taxon>Actinomycetes</taxon>
        <taxon>Micromonosporales</taxon>
        <taxon>Micromonosporaceae</taxon>
        <taxon>Actinoplanes</taxon>
    </lineage>
</organism>
<dbReference type="CDD" id="cd03467">
    <property type="entry name" value="Rieske"/>
    <property type="match status" value="1"/>
</dbReference>
<dbReference type="Pfam" id="PF00355">
    <property type="entry name" value="Rieske"/>
    <property type="match status" value="1"/>
</dbReference>
<accession>A0ABQ3WUG6</accession>
<dbReference type="SUPFAM" id="SSF50022">
    <property type="entry name" value="ISP domain"/>
    <property type="match status" value="1"/>
</dbReference>
<dbReference type="InterPro" id="IPR036922">
    <property type="entry name" value="Rieske_2Fe-2S_sf"/>
</dbReference>
<evidence type="ECO:0000313" key="6">
    <source>
        <dbReference type="EMBL" id="GID49894.1"/>
    </source>
</evidence>
<dbReference type="Gene3D" id="2.102.10.10">
    <property type="entry name" value="Rieske [2Fe-2S] iron-sulphur domain"/>
    <property type="match status" value="1"/>
</dbReference>
<dbReference type="InterPro" id="IPR017941">
    <property type="entry name" value="Rieske_2Fe-2S"/>
</dbReference>
<keyword evidence="1" id="KW-0001">2Fe-2S</keyword>
<evidence type="ECO:0000256" key="4">
    <source>
        <dbReference type="ARBA" id="ARBA00023014"/>
    </source>
</evidence>
<keyword evidence="2" id="KW-0479">Metal-binding</keyword>
<proteinExistence type="predicted"/>
<protein>
    <recommendedName>
        <fullName evidence="5">Rieske domain-containing protein</fullName>
    </recommendedName>
</protein>
<dbReference type="EMBL" id="BOMF01000136">
    <property type="protein sequence ID" value="GID49894.1"/>
    <property type="molecule type" value="Genomic_DNA"/>
</dbReference>
<evidence type="ECO:0000256" key="2">
    <source>
        <dbReference type="ARBA" id="ARBA00022723"/>
    </source>
</evidence>
<dbReference type="RefSeq" id="WP_239141463.1">
    <property type="nucleotide sequence ID" value="NZ_BAAAGQ010000038.1"/>
</dbReference>
<keyword evidence="3" id="KW-0408">Iron</keyword>
<gene>
    <name evidence="6" type="ORF">Aca07nite_71690</name>
</gene>
<keyword evidence="4" id="KW-0411">Iron-sulfur</keyword>
<dbReference type="PROSITE" id="PS51296">
    <property type="entry name" value="RIESKE"/>
    <property type="match status" value="1"/>
</dbReference>
<sequence>MGVSIVGCTSGAPAVPEPGAAGAGGIDAQILAQTADIPVGGGVTVGNVLLVQPAAGTFRAYSIACPHRGARVSPPDNGIITCWEHNSTFAAEDGSRIDGPAAHGLTQVPITVNGTDVLSS</sequence>
<reference evidence="6" key="1">
    <citation type="submission" date="2021-01" db="EMBL/GenBank/DDBJ databases">
        <title>Whole genome shotgun sequence of Actinoplanes capillaceus NBRC 16408.</title>
        <authorList>
            <person name="Komaki H."/>
            <person name="Tamura T."/>
        </authorList>
    </citation>
    <scope>NUCLEOTIDE SEQUENCE [LARGE SCALE GENOMIC DNA]</scope>
    <source>
        <strain evidence="6">NBRC 16408</strain>
    </source>
</reference>
<name>A0ABQ3WUG6_9ACTN</name>